<dbReference type="OrthoDB" id="408152at2759"/>
<evidence type="ECO:0000313" key="1">
    <source>
        <dbReference type="EMBL" id="KAI1851462.1"/>
    </source>
</evidence>
<dbReference type="InterPro" id="IPR027417">
    <property type="entry name" value="P-loop_NTPase"/>
</dbReference>
<protein>
    <recommendedName>
        <fullName evidence="3">NAD dependent epimerase/dehydratase</fullName>
    </recommendedName>
</protein>
<sequence>MGQAPSSPGPLGTKFRVIGAGMSRTGTKTLNQALTILLDGPVHDSGIQSLGGSIHEMKTWLEIMNLAPKAKTFAERKKLDWLFSSILEGYVATMDCPAATLVPEIMRVYPDAIVIATTRDHKSWWRSMEYMNSMMSTWYLPILVLWLHKAQVYGLWAERFQSIMLWRYGDEQIVEGTIQKHEDHLRREVPAEKLFWYEVSEGWEPLCRILNVPIPNQPFPHNNSKDDARKVFQEHVIAGNLRGVFFGYPTKSY</sequence>
<gene>
    <name evidence="1" type="ORF">JX265_013209</name>
</gene>
<accession>A0A9P9W989</accession>
<reference evidence="1" key="1">
    <citation type="submission" date="2021-03" db="EMBL/GenBank/DDBJ databases">
        <title>Revisited historic fungal species revealed as producer of novel bioactive compounds through whole genome sequencing and comparative genomics.</title>
        <authorList>
            <person name="Vignolle G.A."/>
            <person name="Hochenegger N."/>
            <person name="Mach R.L."/>
            <person name="Mach-Aigner A.R."/>
            <person name="Javad Rahimi M."/>
            <person name="Salim K.A."/>
            <person name="Chan C.M."/>
            <person name="Lim L.B.L."/>
            <person name="Cai F."/>
            <person name="Druzhinina I.S."/>
            <person name="U'Ren J.M."/>
            <person name="Derntl C."/>
        </authorList>
    </citation>
    <scope>NUCLEOTIDE SEQUENCE</scope>
    <source>
        <strain evidence="1">TUCIM 5799</strain>
    </source>
</reference>
<dbReference type="SUPFAM" id="SSF52540">
    <property type="entry name" value="P-loop containing nucleoside triphosphate hydrolases"/>
    <property type="match status" value="1"/>
</dbReference>
<organism evidence="1 2">
    <name type="scientific">Neoarthrinium moseri</name>
    <dbReference type="NCBI Taxonomy" id="1658444"/>
    <lineage>
        <taxon>Eukaryota</taxon>
        <taxon>Fungi</taxon>
        <taxon>Dikarya</taxon>
        <taxon>Ascomycota</taxon>
        <taxon>Pezizomycotina</taxon>
        <taxon>Sordariomycetes</taxon>
        <taxon>Xylariomycetidae</taxon>
        <taxon>Amphisphaeriales</taxon>
        <taxon>Apiosporaceae</taxon>
        <taxon>Neoarthrinium</taxon>
    </lineage>
</organism>
<dbReference type="InterPro" id="IPR040632">
    <property type="entry name" value="Sulfotransfer_4"/>
</dbReference>
<evidence type="ECO:0008006" key="3">
    <source>
        <dbReference type="Google" id="ProtNLM"/>
    </source>
</evidence>
<dbReference type="Gene3D" id="3.40.50.300">
    <property type="entry name" value="P-loop containing nucleotide triphosphate hydrolases"/>
    <property type="match status" value="1"/>
</dbReference>
<dbReference type="Pfam" id="PF17784">
    <property type="entry name" value="Sulfotransfer_4"/>
    <property type="match status" value="1"/>
</dbReference>
<dbReference type="EMBL" id="JAFIMR010000065">
    <property type="protein sequence ID" value="KAI1851462.1"/>
    <property type="molecule type" value="Genomic_DNA"/>
</dbReference>
<dbReference type="AlphaFoldDB" id="A0A9P9W989"/>
<name>A0A9P9W989_9PEZI</name>
<dbReference type="PANTHER" id="PTHR36978">
    <property type="entry name" value="P-LOOP CONTAINING NUCLEOTIDE TRIPHOSPHATE HYDROLASE"/>
    <property type="match status" value="1"/>
</dbReference>
<proteinExistence type="predicted"/>
<dbReference type="Proteomes" id="UP000829685">
    <property type="component" value="Unassembled WGS sequence"/>
</dbReference>
<keyword evidence="2" id="KW-1185">Reference proteome</keyword>
<comment type="caution">
    <text evidence="1">The sequence shown here is derived from an EMBL/GenBank/DDBJ whole genome shotgun (WGS) entry which is preliminary data.</text>
</comment>
<dbReference type="PANTHER" id="PTHR36978:SF3">
    <property type="entry name" value="P-LOOP CONTAINING NUCLEOSIDE TRIPHOSPHATE HYDROLASE PROTEIN"/>
    <property type="match status" value="1"/>
</dbReference>
<evidence type="ECO:0000313" key="2">
    <source>
        <dbReference type="Proteomes" id="UP000829685"/>
    </source>
</evidence>